<dbReference type="InParanoid" id="A0A2N3N8N5"/>
<dbReference type="SUPFAM" id="SSF54897">
    <property type="entry name" value="Protease propeptides/inhibitors"/>
    <property type="match status" value="1"/>
</dbReference>
<protein>
    <recommendedName>
        <fullName evidence="2">Inhibitor I9 domain-containing protein</fullName>
    </recommendedName>
</protein>
<sequence>MPTYIVICKSDATPEQVKKTKDDAIAKGGKIGHEYSLINGFSVDFPEDSVNTLAAHEHVDHVELDQTVKTQ</sequence>
<dbReference type="STRING" id="41688.A0A2N3N8N5"/>
<dbReference type="PANTHER" id="PTHR28288:SF2">
    <property type="entry name" value="PROTEASE B INHIBITOR 2"/>
    <property type="match status" value="1"/>
</dbReference>
<dbReference type="GO" id="GO:0042144">
    <property type="term" value="P:vacuole fusion, non-autophagic"/>
    <property type="evidence" value="ECO:0007669"/>
    <property type="project" value="TreeGrafter"/>
</dbReference>
<evidence type="ECO:0000313" key="4">
    <source>
        <dbReference type="Proteomes" id="UP000233524"/>
    </source>
</evidence>
<dbReference type="OrthoDB" id="5518345at2759"/>
<dbReference type="EMBL" id="NLAX01000010">
    <property type="protein sequence ID" value="PKS08801.1"/>
    <property type="molecule type" value="Genomic_DNA"/>
</dbReference>
<name>A0A2N3N8N5_9PEZI</name>
<comment type="caution">
    <text evidence="3">The sequence shown here is derived from an EMBL/GenBank/DDBJ whole genome shotgun (WGS) entry which is preliminary data.</text>
</comment>
<evidence type="ECO:0000313" key="3">
    <source>
        <dbReference type="EMBL" id="PKS08801.1"/>
    </source>
</evidence>
<dbReference type="FunFam" id="3.30.70.80:FF:000005">
    <property type="entry name" value="Proteinase inhibitor I2B"/>
    <property type="match status" value="1"/>
</dbReference>
<comment type="similarity">
    <text evidence="1">Belongs to the protease inhibitor I9 family.</text>
</comment>
<accession>A0A2N3N8N5</accession>
<reference evidence="3 4" key="1">
    <citation type="journal article" date="2017" name="G3 (Bethesda)">
        <title>First Draft Genome Sequence of the Pathogenic Fungus Lomentospora prolificans (Formerly Scedosporium prolificans).</title>
        <authorList>
            <person name="Luo R."/>
            <person name="Zimin A."/>
            <person name="Workman R."/>
            <person name="Fan Y."/>
            <person name="Pertea G."/>
            <person name="Grossman N."/>
            <person name="Wear M.P."/>
            <person name="Jia B."/>
            <person name="Miller H."/>
            <person name="Casadevall A."/>
            <person name="Timp W."/>
            <person name="Zhang S.X."/>
            <person name="Salzberg S.L."/>
        </authorList>
    </citation>
    <scope>NUCLEOTIDE SEQUENCE [LARGE SCALE GENOMIC DNA]</scope>
    <source>
        <strain evidence="3 4">JHH-5317</strain>
    </source>
</reference>
<organism evidence="3 4">
    <name type="scientific">Lomentospora prolificans</name>
    <dbReference type="NCBI Taxonomy" id="41688"/>
    <lineage>
        <taxon>Eukaryota</taxon>
        <taxon>Fungi</taxon>
        <taxon>Dikarya</taxon>
        <taxon>Ascomycota</taxon>
        <taxon>Pezizomycotina</taxon>
        <taxon>Sordariomycetes</taxon>
        <taxon>Hypocreomycetidae</taxon>
        <taxon>Microascales</taxon>
        <taxon>Microascaceae</taxon>
        <taxon>Lomentospora</taxon>
    </lineage>
</organism>
<gene>
    <name evidence="3" type="ORF">jhhlp_003410</name>
</gene>
<dbReference type="InterPro" id="IPR052471">
    <property type="entry name" value="PBI_I9"/>
</dbReference>
<dbReference type="Proteomes" id="UP000233524">
    <property type="component" value="Unassembled WGS sequence"/>
</dbReference>
<evidence type="ECO:0000256" key="1">
    <source>
        <dbReference type="ARBA" id="ARBA00038069"/>
    </source>
</evidence>
<dbReference type="Pfam" id="PF05922">
    <property type="entry name" value="Inhibitor_I9"/>
    <property type="match status" value="1"/>
</dbReference>
<dbReference type="VEuPathDB" id="FungiDB:jhhlp_003410"/>
<evidence type="ECO:0000259" key="2">
    <source>
        <dbReference type="Pfam" id="PF05922"/>
    </source>
</evidence>
<dbReference type="PANTHER" id="PTHR28288">
    <property type="entry name" value="PROTEASE B INHIBITOR 2"/>
    <property type="match status" value="1"/>
</dbReference>
<dbReference type="InterPro" id="IPR010259">
    <property type="entry name" value="S8pro/Inhibitor_I9"/>
</dbReference>
<keyword evidence="4" id="KW-1185">Reference proteome</keyword>
<proteinExistence type="inferred from homology"/>
<dbReference type="AlphaFoldDB" id="A0A2N3N8N5"/>
<dbReference type="Gene3D" id="3.30.70.80">
    <property type="entry name" value="Peptidase S8 propeptide/proteinase inhibitor I9"/>
    <property type="match status" value="1"/>
</dbReference>
<dbReference type="GO" id="GO:0004866">
    <property type="term" value="F:endopeptidase inhibitor activity"/>
    <property type="evidence" value="ECO:0007669"/>
    <property type="project" value="UniProtKB-ARBA"/>
</dbReference>
<dbReference type="InterPro" id="IPR037045">
    <property type="entry name" value="S8pro/Inhibitor_I9_sf"/>
</dbReference>
<feature type="domain" description="Inhibitor I9" evidence="2">
    <location>
        <begin position="4"/>
        <end position="71"/>
    </location>
</feature>